<dbReference type="SUPFAM" id="SSF55298">
    <property type="entry name" value="YjgF-like"/>
    <property type="match status" value="1"/>
</dbReference>
<protein>
    <submittedName>
        <fullName evidence="2">Reactive intermediate/imine deaminase</fullName>
    </submittedName>
</protein>
<reference evidence="2 3" key="1">
    <citation type="submission" date="2018-03" db="EMBL/GenBank/DDBJ databases">
        <title>Bacillus urumqiensis sp. nov., a moderately haloalkaliphilic bacterium isolated from a salt lake.</title>
        <authorList>
            <person name="Zhao B."/>
            <person name="Liao Z."/>
        </authorList>
    </citation>
    <scope>NUCLEOTIDE SEQUENCE [LARGE SCALE GENOMIC DNA]</scope>
    <source>
        <strain evidence="2 3">BZ-SZ-XJ18</strain>
    </source>
</reference>
<proteinExistence type="inferred from homology"/>
<dbReference type="GO" id="GO:0005829">
    <property type="term" value="C:cytosol"/>
    <property type="evidence" value="ECO:0007669"/>
    <property type="project" value="TreeGrafter"/>
</dbReference>
<dbReference type="NCBIfam" id="TIGR00004">
    <property type="entry name" value="Rid family detoxifying hydrolase"/>
    <property type="match status" value="1"/>
</dbReference>
<dbReference type="CDD" id="cd00448">
    <property type="entry name" value="YjgF_YER057c_UK114_family"/>
    <property type="match status" value="1"/>
</dbReference>
<evidence type="ECO:0000313" key="3">
    <source>
        <dbReference type="Proteomes" id="UP000243650"/>
    </source>
</evidence>
<dbReference type="PANTHER" id="PTHR11803:SF39">
    <property type="entry name" value="2-IMINOBUTANOATE_2-IMINOPROPANOATE DEAMINASE"/>
    <property type="match status" value="1"/>
</dbReference>
<comment type="similarity">
    <text evidence="1">Belongs to the RutC family.</text>
</comment>
<keyword evidence="3" id="KW-1185">Reference proteome</keyword>
<comment type="caution">
    <text evidence="2">The sequence shown here is derived from an EMBL/GenBank/DDBJ whole genome shotgun (WGS) entry which is preliminary data.</text>
</comment>
<accession>A0A2P6MK65</accession>
<dbReference type="InterPro" id="IPR035959">
    <property type="entry name" value="RutC-like_sf"/>
</dbReference>
<dbReference type="Proteomes" id="UP000243650">
    <property type="component" value="Unassembled WGS sequence"/>
</dbReference>
<dbReference type="PANTHER" id="PTHR11803">
    <property type="entry name" value="2-IMINOBUTANOATE/2-IMINOPROPANOATE DEAMINASE RIDA"/>
    <property type="match status" value="1"/>
</dbReference>
<sequence>MTKHIIHTNLAPEAIGPYSQAVEVDGFIYTSGQIGLDPESGEMVEGLENQAHRVMKNVMAILKAASSSNDEIIKTLIFLRNIEDFAVVNEIYASYLNEPYPARSAIEISKMPKDALVEIEVIAKKEA</sequence>
<name>A0A2P6MK65_ALKUR</name>
<dbReference type="EMBL" id="PVNS01000003">
    <property type="protein sequence ID" value="PRO66658.1"/>
    <property type="molecule type" value="Genomic_DNA"/>
</dbReference>
<evidence type="ECO:0000256" key="1">
    <source>
        <dbReference type="ARBA" id="ARBA00010552"/>
    </source>
</evidence>
<dbReference type="InterPro" id="IPR006056">
    <property type="entry name" value="RidA"/>
</dbReference>
<dbReference type="PROSITE" id="PS01094">
    <property type="entry name" value="UPF0076"/>
    <property type="match status" value="1"/>
</dbReference>
<dbReference type="OrthoDB" id="9803101at2"/>
<dbReference type="AlphaFoldDB" id="A0A2P6MK65"/>
<dbReference type="RefSeq" id="WP_105958294.1">
    <property type="nucleotide sequence ID" value="NZ_PVNS01000003.1"/>
</dbReference>
<gene>
    <name evidence="2" type="ORF">C6I21_04765</name>
</gene>
<dbReference type="Pfam" id="PF01042">
    <property type="entry name" value="Ribonuc_L-PSP"/>
    <property type="match status" value="1"/>
</dbReference>
<dbReference type="InterPro" id="IPR019897">
    <property type="entry name" value="RidA_CS"/>
</dbReference>
<dbReference type="GO" id="GO:0019239">
    <property type="term" value="F:deaminase activity"/>
    <property type="evidence" value="ECO:0007669"/>
    <property type="project" value="TreeGrafter"/>
</dbReference>
<dbReference type="FunFam" id="3.30.1330.40:FF:000001">
    <property type="entry name" value="L-PSP family endoribonuclease"/>
    <property type="match status" value="1"/>
</dbReference>
<dbReference type="InterPro" id="IPR006175">
    <property type="entry name" value="YjgF/YER057c/UK114"/>
</dbReference>
<dbReference type="Gene3D" id="3.30.1330.40">
    <property type="entry name" value="RutC-like"/>
    <property type="match status" value="1"/>
</dbReference>
<evidence type="ECO:0000313" key="2">
    <source>
        <dbReference type="EMBL" id="PRO66658.1"/>
    </source>
</evidence>
<organism evidence="2 3">
    <name type="scientific">Alkalicoccus urumqiensis</name>
    <name type="common">Bacillus urumqiensis</name>
    <dbReference type="NCBI Taxonomy" id="1548213"/>
    <lineage>
        <taxon>Bacteria</taxon>
        <taxon>Bacillati</taxon>
        <taxon>Bacillota</taxon>
        <taxon>Bacilli</taxon>
        <taxon>Bacillales</taxon>
        <taxon>Bacillaceae</taxon>
        <taxon>Alkalicoccus</taxon>
    </lineage>
</organism>